<organism evidence="10 11">
    <name type="scientific">Fibrella aestuarina BUZ 2</name>
    <dbReference type="NCBI Taxonomy" id="1166018"/>
    <lineage>
        <taxon>Bacteria</taxon>
        <taxon>Pseudomonadati</taxon>
        <taxon>Bacteroidota</taxon>
        <taxon>Cytophagia</taxon>
        <taxon>Cytophagales</taxon>
        <taxon>Spirosomataceae</taxon>
        <taxon>Fibrella</taxon>
    </lineage>
</organism>
<reference evidence="10 11" key="1">
    <citation type="journal article" date="2012" name="J. Bacteriol.">
        <title>Genome Sequence of Fibrella aestuarina BUZ 2T, a Filamentous Marine Bacterium.</title>
        <authorList>
            <person name="Filippini M."/>
            <person name="Qi W."/>
            <person name="Blom J."/>
            <person name="Goesmann A."/>
            <person name="Smits T.H."/>
            <person name="Bagheri H.C."/>
        </authorList>
    </citation>
    <scope>NUCLEOTIDE SEQUENCE [LARGE SCALE GENOMIC DNA]</scope>
    <source>
        <strain evidence="11">BUZ 2T</strain>
    </source>
</reference>
<comment type="similarity">
    <text evidence="8">Belongs to the tRNA(Ile)-lysidine synthase family.</text>
</comment>
<evidence type="ECO:0000313" key="10">
    <source>
        <dbReference type="EMBL" id="CCH01886.1"/>
    </source>
</evidence>
<dbReference type="EC" id="6.3.4.19" evidence="8"/>
<keyword evidence="4 8" id="KW-0819">tRNA processing</keyword>
<dbReference type="HOGENOM" id="CLU_018869_0_1_10"/>
<dbReference type="CDD" id="cd01992">
    <property type="entry name" value="TilS_N"/>
    <property type="match status" value="1"/>
</dbReference>
<comment type="catalytic activity">
    <reaction evidence="7 8">
        <text>cytidine(34) in tRNA(Ile2) + L-lysine + ATP = lysidine(34) in tRNA(Ile2) + AMP + diphosphate + H(+)</text>
        <dbReference type="Rhea" id="RHEA:43744"/>
        <dbReference type="Rhea" id="RHEA-COMP:10625"/>
        <dbReference type="Rhea" id="RHEA-COMP:10670"/>
        <dbReference type="ChEBI" id="CHEBI:15378"/>
        <dbReference type="ChEBI" id="CHEBI:30616"/>
        <dbReference type="ChEBI" id="CHEBI:32551"/>
        <dbReference type="ChEBI" id="CHEBI:33019"/>
        <dbReference type="ChEBI" id="CHEBI:82748"/>
        <dbReference type="ChEBI" id="CHEBI:83665"/>
        <dbReference type="ChEBI" id="CHEBI:456215"/>
        <dbReference type="EC" id="6.3.4.19"/>
    </reaction>
</comment>
<protein>
    <recommendedName>
        <fullName evidence="8">tRNA(Ile)-lysidine synthase</fullName>
        <ecNumber evidence="8">6.3.4.19</ecNumber>
    </recommendedName>
    <alternativeName>
        <fullName evidence="8">tRNA(Ile)-2-lysyl-cytidine synthase</fullName>
    </alternativeName>
    <alternativeName>
        <fullName evidence="8">tRNA(Ile)-lysidine synthetase</fullName>
    </alternativeName>
</protein>
<keyword evidence="3 8" id="KW-0436">Ligase</keyword>
<comment type="subcellular location">
    <subcellularLocation>
        <location evidence="1 8">Cytoplasm</location>
    </subcellularLocation>
</comment>
<keyword evidence="2 8" id="KW-0963">Cytoplasm</keyword>
<dbReference type="GO" id="GO:0032267">
    <property type="term" value="F:tRNA(Ile)-lysidine synthase activity"/>
    <property type="evidence" value="ECO:0007669"/>
    <property type="project" value="UniProtKB-EC"/>
</dbReference>
<name>I0KCN3_9BACT</name>
<dbReference type="InterPro" id="IPR012795">
    <property type="entry name" value="tRNA_Ile_lys_synt_N"/>
</dbReference>
<gene>
    <name evidence="8 10" type="primary">tilS</name>
    <name evidence="10" type="ORF">FAES_3880</name>
</gene>
<keyword evidence="6 8" id="KW-0067">ATP-binding</keyword>
<dbReference type="PATRIC" id="fig|1166018.3.peg.828"/>
<evidence type="ECO:0000259" key="9">
    <source>
        <dbReference type="SMART" id="SM00977"/>
    </source>
</evidence>
<dbReference type="SMART" id="SM00977">
    <property type="entry name" value="TilS_C"/>
    <property type="match status" value="1"/>
</dbReference>
<evidence type="ECO:0000256" key="1">
    <source>
        <dbReference type="ARBA" id="ARBA00004496"/>
    </source>
</evidence>
<dbReference type="Proteomes" id="UP000011058">
    <property type="component" value="Chromosome"/>
</dbReference>
<dbReference type="GO" id="GO:0006400">
    <property type="term" value="P:tRNA modification"/>
    <property type="evidence" value="ECO:0007669"/>
    <property type="project" value="UniProtKB-UniRule"/>
</dbReference>
<comment type="domain">
    <text evidence="8">The N-terminal region contains the highly conserved SGGXDS motif, predicted to be a P-loop motif involved in ATP binding.</text>
</comment>
<evidence type="ECO:0000256" key="2">
    <source>
        <dbReference type="ARBA" id="ARBA00022490"/>
    </source>
</evidence>
<dbReference type="NCBIfam" id="TIGR02432">
    <property type="entry name" value="lysidine_TilS_N"/>
    <property type="match status" value="1"/>
</dbReference>
<dbReference type="PANTHER" id="PTHR43033:SF1">
    <property type="entry name" value="TRNA(ILE)-LYSIDINE SYNTHASE-RELATED"/>
    <property type="match status" value="1"/>
</dbReference>
<dbReference type="InterPro" id="IPR014729">
    <property type="entry name" value="Rossmann-like_a/b/a_fold"/>
</dbReference>
<evidence type="ECO:0000256" key="7">
    <source>
        <dbReference type="ARBA" id="ARBA00048539"/>
    </source>
</evidence>
<dbReference type="HAMAP" id="MF_01161">
    <property type="entry name" value="tRNA_Ile_lys_synt"/>
    <property type="match status" value="1"/>
</dbReference>
<dbReference type="OrthoDB" id="9807403at2"/>
<dbReference type="Pfam" id="PF01171">
    <property type="entry name" value="ATP_bind_3"/>
    <property type="match status" value="1"/>
</dbReference>
<dbReference type="PANTHER" id="PTHR43033">
    <property type="entry name" value="TRNA(ILE)-LYSIDINE SYNTHASE-RELATED"/>
    <property type="match status" value="1"/>
</dbReference>
<dbReference type="AlphaFoldDB" id="I0KCN3"/>
<dbReference type="Gene3D" id="3.40.50.620">
    <property type="entry name" value="HUPs"/>
    <property type="match status" value="1"/>
</dbReference>
<dbReference type="KEGG" id="fae:FAES_3880"/>
<dbReference type="STRING" id="1166018.FAES_3880"/>
<dbReference type="NCBIfam" id="TIGR02433">
    <property type="entry name" value="lysidine_TilS_C"/>
    <property type="match status" value="1"/>
</dbReference>
<evidence type="ECO:0000256" key="3">
    <source>
        <dbReference type="ARBA" id="ARBA00022598"/>
    </source>
</evidence>
<dbReference type="InterPro" id="IPR012094">
    <property type="entry name" value="tRNA_Ile_lys_synt"/>
</dbReference>
<dbReference type="Pfam" id="PF11734">
    <property type="entry name" value="TilS_C"/>
    <property type="match status" value="1"/>
</dbReference>
<dbReference type="SUPFAM" id="SSF52402">
    <property type="entry name" value="Adenine nucleotide alpha hydrolases-like"/>
    <property type="match status" value="1"/>
</dbReference>
<feature type="binding site" evidence="8">
    <location>
        <begin position="25"/>
        <end position="30"/>
    </location>
    <ligand>
        <name>ATP</name>
        <dbReference type="ChEBI" id="CHEBI:30616"/>
    </ligand>
</feature>
<dbReference type="RefSeq" id="WP_015332985.1">
    <property type="nucleotide sequence ID" value="NC_020054.1"/>
</dbReference>
<sequence>MEGFLAFINEHRLFNKTDRLLVAVSGGIDSMVLTDLLHQHGFTFGIAHVNFALRGAESEADAVFVENRANDYGVPFHQIRFDTEAEAARRGESVQVTARQLRYGWFAQLCPAHGYVAVATAHQADDVLETMLLNLTRGTGLTGLTGIPIRTEQGVVRPLWFASREQIEAYAQERGLPWREDTSNATDKYARNRIRHQVVPVLKTINPGLLAHLPRTVGYLRAADAIVQETMTASWAAVAQPQPTGVKMDVAAVKALSEPLFRLGEWLRPYGFSAQALQQFWHSVDAEGDTFVKNGQVIQSATHRLVHERGAIWLLPQADPLPQPIRVTAWPAQPIDLPGAGYVTAERFDRTNWDGNLKTPSTVALFDAAQLLLPWLLRRWQPGDRFRPLGLAGTQLVSDLLTNAKVPAPQRSSVWVLEAGGEVMWVIGVRTAHRSRITETTEQIVRLSLTPTT</sequence>
<feature type="domain" description="Lysidine-tRNA(Ile) synthetase C-terminal" evidence="9">
    <location>
        <begin position="375"/>
        <end position="447"/>
    </location>
</feature>
<dbReference type="InterPro" id="IPR011063">
    <property type="entry name" value="TilS/TtcA_N"/>
</dbReference>
<accession>I0KCN3</accession>
<dbReference type="GO" id="GO:0005737">
    <property type="term" value="C:cytoplasm"/>
    <property type="evidence" value="ECO:0007669"/>
    <property type="project" value="UniProtKB-SubCell"/>
</dbReference>
<dbReference type="EMBL" id="HE796683">
    <property type="protein sequence ID" value="CCH01886.1"/>
    <property type="molecule type" value="Genomic_DNA"/>
</dbReference>
<evidence type="ECO:0000256" key="4">
    <source>
        <dbReference type="ARBA" id="ARBA00022694"/>
    </source>
</evidence>
<evidence type="ECO:0000313" key="11">
    <source>
        <dbReference type="Proteomes" id="UP000011058"/>
    </source>
</evidence>
<proteinExistence type="inferred from homology"/>
<evidence type="ECO:0000256" key="5">
    <source>
        <dbReference type="ARBA" id="ARBA00022741"/>
    </source>
</evidence>
<dbReference type="InterPro" id="IPR012796">
    <property type="entry name" value="Lysidine-tRNA-synth_C"/>
</dbReference>
<keyword evidence="5 8" id="KW-0547">Nucleotide-binding</keyword>
<evidence type="ECO:0000256" key="8">
    <source>
        <dbReference type="HAMAP-Rule" id="MF_01161"/>
    </source>
</evidence>
<comment type="function">
    <text evidence="8">Ligates lysine onto the cytidine present at position 34 of the AUA codon-specific tRNA(Ile) that contains the anticodon CAU, in an ATP-dependent manner. Cytidine is converted to lysidine, thus changing the amino acid specificity of the tRNA from methionine to isoleucine.</text>
</comment>
<dbReference type="eggNOG" id="COG0037">
    <property type="taxonomic scope" value="Bacteria"/>
</dbReference>
<evidence type="ECO:0000256" key="6">
    <source>
        <dbReference type="ARBA" id="ARBA00022840"/>
    </source>
</evidence>
<keyword evidence="11" id="KW-1185">Reference proteome</keyword>
<dbReference type="SUPFAM" id="SSF56037">
    <property type="entry name" value="PheT/TilS domain"/>
    <property type="match status" value="1"/>
</dbReference>
<dbReference type="GO" id="GO:0005524">
    <property type="term" value="F:ATP binding"/>
    <property type="evidence" value="ECO:0007669"/>
    <property type="project" value="UniProtKB-UniRule"/>
</dbReference>